<keyword evidence="6 9" id="KW-0822">Tryptophan biosynthesis</keyword>
<name>A0A8J6XF58_9CYAN</name>
<dbReference type="FunFam" id="3.20.20.70:FF:000024">
    <property type="entry name" value="Indole-3-glycerol phosphate synthase"/>
    <property type="match status" value="1"/>
</dbReference>
<keyword evidence="5 9" id="KW-0210">Decarboxylase</keyword>
<dbReference type="RefSeq" id="WP_190833927.1">
    <property type="nucleotide sequence ID" value="NZ_CAWPPI010000082.1"/>
</dbReference>
<evidence type="ECO:0000256" key="9">
    <source>
        <dbReference type="HAMAP-Rule" id="MF_00134"/>
    </source>
</evidence>
<comment type="caution">
    <text evidence="11">The sequence shown here is derived from an EMBL/GenBank/DDBJ whole genome shotgun (WGS) entry which is preliminary data.</text>
</comment>
<evidence type="ECO:0000256" key="3">
    <source>
        <dbReference type="ARBA" id="ARBA00008737"/>
    </source>
</evidence>
<dbReference type="InterPro" id="IPR013798">
    <property type="entry name" value="Indole-3-glycerol_P_synth_dom"/>
</dbReference>
<dbReference type="InterPro" id="IPR011060">
    <property type="entry name" value="RibuloseP-bd_barrel"/>
</dbReference>
<keyword evidence="7 9" id="KW-0057">Aromatic amino acid biosynthesis</keyword>
<dbReference type="Pfam" id="PF00218">
    <property type="entry name" value="IGPS"/>
    <property type="match status" value="1"/>
</dbReference>
<dbReference type="GO" id="GO:0004425">
    <property type="term" value="F:indole-3-glycerol-phosphate synthase activity"/>
    <property type="evidence" value="ECO:0007669"/>
    <property type="project" value="UniProtKB-UniRule"/>
</dbReference>
<evidence type="ECO:0000313" key="11">
    <source>
        <dbReference type="EMBL" id="MBD2775475.1"/>
    </source>
</evidence>
<dbReference type="InterPro" id="IPR045186">
    <property type="entry name" value="Indole-3-glycerol_P_synth"/>
</dbReference>
<evidence type="ECO:0000256" key="7">
    <source>
        <dbReference type="ARBA" id="ARBA00023141"/>
    </source>
</evidence>
<dbReference type="AlphaFoldDB" id="A0A8J6XF58"/>
<sequence>MLNHYQSNATAQSAKPTHILEEIVWHKQQEVAVMKKQMAYSNLKLQISFAPPVRNFLNALRQNSIKPSIIAEVKKASPSKGVIRADFEPVKIASAYERGGATCISVLTDEKFFQGSFENLRLIRNSVSLPLLCKEFVIDPYQIYLARINGADAVLLIAAILSDETLQNLLDFVHHLGMTALVEVHTLNELDRVLALSNVQIVGINNRNLEDFSLDIETTKHLLSERQQKLSSLDITVVSESGLYTSADLAFVAQAGAEAVLIGESLVKQSDLEQAVKKLRINPE</sequence>
<dbReference type="PANTHER" id="PTHR22854">
    <property type="entry name" value="TRYPTOPHAN BIOSYNTHESIS PROTEIN"/>
    <property type="match status" value="1"/>
</dbReference>
<evidence type="ECO:0000256" key="4">
    <source>
        <dbReference type="ARBA" id="ARBA00022605"/>
    </source>
</evidence>
<dbReference type="NCBIfam" id="NF001372">
    <property type="entry name" value="PRK00278.1-4"/>
    <property type="match status" value="1"/>
</dbReference>
<evidence type="ECO:0000256" key="5">
    <source>
        <dbReference type="ARBA" id="ARBA00022793"/>
    </source>
</evidence>
<keyword evidence="8 9" id="KW-0456">Lyase</keyword>
<evidence type="ECO:0000256" key="2">
    <source>
        <dbReference type="ARBA" id="ARBA00004696"/>
    </source>
</evidence>
<dbReference type="NCBIfam" id="NF001377">
    <property type="entry name" value="PRK00278.2-4"/>
    <property type="match status" value="1"/>
</dbReference>
<evidence type="ECO:0000256" key="6">
    <source>
        <dbReference type="ARBA" id="ARBA00022822"/>
    </source>
</evidence>
<proteinExistence type="inferred from homology"/>
<comment type="catalytic activity">
    <reaction evidence="1 9">
        <text>1-(2-carboxyphenylamino)-1-deoxy-D-ribulose 5-phosphate + H(+) = (1S,2R)-1-C-(indol-3-yl)glycerol 3-phosphate + CO2 + H2O</text>
        <dbReference type="Rhea" id="RHEA:23476"/>
        <dbReference type="ChEBI" id="CHEBI:15377"/>
        <dbReference type="ChEBI" id="CHEBI:15378"/>
        <dbReference type="ChEBI" id="CHEBI:16526"/>
        <dbReference type="ChEBI" id="CHEBI:58613"/>
        <dbReference type="ChEBI" id="CHEBI:58866"/>
        <dbReference type="EC" id="4.1.1.48"/>
    </reaction>
</comment>
<accession>A0A8J6XF58</accession>
<feature type="domain" description="Indole-3-glycerol phosphate synthase" evidence="10">
    <location>
        <begin position="20"/>
        <end position="279"/>
    </location>
</feature>
<dbReference type="CDD" id="cd00331">
    <property type="entry name" value="IGPS"/>
    <property type="match status" value="1"/>
</dbReference>
<dbReference type="EMBL" id="JACXAE010000082">
    <property type="protein sequence ID" value="MBD2775475.1"/>
    <property type="molecule type" value="Genomic_DNA"/>
</dbReference>
<dbReference type="EC" id="4.1.1.48" evidence="9"/>
<organism evidence="11 12">
    <name type="scientific">Iningainema tapete BLCC-T55</name>
    <dbReference type="NCBI Taxonomy" id="2748662"/>
    <lineage>
        <taxon>Bacteria</taxon>
        <taxon>Bacillati</taxon>
        <taxon>Cyanobacteriota</taxon>
        <taxon>Cyanophyceae</taxon>
        <taxon>Nostocales</taxon>
        <taxon>Scytonemataceae</taxon>
        <taxon>Iningainema tapete</taxon>
    </lineage>
</organism>
<dbReference type="PROSITE" id="PS00614">
    <property type="entry name" value="IGPS"/>
    <property type="match status" value="1"/>
</dbReference>
<dbReference type="InterPro" id="IPR013785">
    <property type="entry name" value="Aldolase_TIM"/>
</dbReference>
<dbReference type="Gene3D" id="3.20.20.70">
    <property type="entry name" value="Aldolase class I"/>
    <property type="match status" value="1"/>
</dbReference>
<evidence type="ECO:0000313" key="12">
    <source>
        <dbReference type="Proteomes" id="UP000629098"/>
    </source>
</evidence>
<dbReference type="UniPathway" id="UPA00035">
    <property type="reaction ID" value="UER00043"/>
</dbReference>
<protein>
    <recommendedName>
        <fullName evidence="9">Indole-3-glycerol phosphate synthase</fullName>
        <shortName evidence="9">IGPS</shortName>
        <ecNumber evidence="9">4.1.1.48</ecNumber>
    </recommendedName>
</protein>
<dbReference type="HAMAP" id="MF_00134_B">
    <property type="entry name" value="IGPS_B"/>
    <property type="match status" value="1"/>
</dbReference>
<reference evidence="11" key="1">
    <citation type="submission" date="2020-09" db="EMBL/GenBank/DDBJ databases">
        <title>Iningainema tapete sp. nov. (Scytonemataceae, Cyanobacteria) from greenhouses in central Florida (USA) produces two types of nodularin with biosynthetic potential for microcystin-LR and anabaenopeptins.</title>
        <authorList>
            <person name="Berthold D.E."/>
            <person name="Lefler F.W."/>
            <person name="Huang I.-S."/>
            <person name="Abdulla H."/>
            <person name="Zimba P.V."/>
            <person name="Laughinghouse H.D. IV."/>
        </authorList>
    </citation>
    <scope>NUCLEOTIDE SEQUENCE</scope>
    <source>
        <strain evidence="11">BLCCT55</strain>
    </source>
</reference>
<dbReference type="GO" id="GO:0000162">
    <property type="term" value="P:L-tryptophan biosynthetic process"/>
    <property type="evidence" value="ECO:0007669"/>
    <property type="project" value="UniProtKB-UniRule"/>
</dbReference>
<comment type="similarity">
    <text evidence="3 9">Belongs to the TrpC family.</text>
</comment>
<dbReference type="PANTHER" id="PTHR22854:SF2">
    <property type="entry name" value="INDOLE-3-GLYCEROL-PHOSPHATE SYNTHASE"/>
    <property type="match status" value="1"/>
</dbReference>
<evidence type="ECO:0000256" key="8">
    <source>
        <dbReference type="ARBA" id="ARBA00023239"/>
    </source>
</evidence>
<dbReference type="InterPro" id="IPR001468">
    <property type="entry name" value="Indole-3-GlycerolPSynthase_CS"/>
</dbReference>
<dbReference type="SUPFAM" id="SSF51366">
    <property type="entry name" value="Ribulose-phoshate binding barrel"/>
    <property type="match status" value="1"/>
</dbReference>
<evidence type="ECO:0000259" key="10">
    <source>
        <dbReference type="Pfam" id="PF00218"/>
    </source>
</evidence>
<keyword evidence="12" id="KW-1185">Reference proteome</keyword>
<keyword evidence="4 9" id="KW-0028">Amino-acid biosynthesis</keyword>
<comment type="pathway">
    <text evidence="2 9">Amino-acid biosynthesis; L-tryptophan biosynthesis; L-tryptophan from chorismate: step 4/5.</text>
</comment>
<evidence type="ECO:0000256" key="1">
    <source>
        <dbReference type="ARBA" id="ARBA00001633"/>
    </source>
</evidence>
<dbReference type="GO" id="GO:0004640">
    <property type="term" value="F:phosphoribosylanthranilate isomerase activity"/>
    <property type="evidence" value="ECO:0007669"/>
    <property type="project" value="TreeGrafter"/>
</dbReference>
<gene>
    <name evidence="9 11" type="primary">trpC</name>
    <name evidence="11" type="ORF">ICL16_26310</name>
</gene>
<dbReference type="Proteomes" id="UP000629098">
    <property type="component" value="Unassembled WGS sequence"/>
</dbReference>